<dbReference type="Proteomes" id="UP000518300">
    <property type="component" value="Unassembled WGS sequence"/>
</dbReference>
<sequence length="198" mass="22171">MSMSELVASLSLKEFFKSLLDEVIGRQRVVITEGTEFYLVNLLSEFALTDKLFTREEDGRKDHEPLAVLYHRALQQERNERIRTLRRLGDVSLYTAGFFSGALQGGVVGPDYYIQMGGTAYGQVAELSPAAQVYRELHDKFRALVEVLEEIAARGMVKAGPSGALKVYESWERTGSDRLERVLVEAGMMPPLKGQLPN</sequence>
<organism evidence="1 2">
    <name type="scientific">Pyxidicoccus fallax</name>
    <dbReference type="NCBI Taxonomy" id="394095"/>
    <lineage>
        <taxon>Bacteria</taxon>
        <taxon>Pseudomonadati</taxon>
        <taxon>Myxococcota</taxon>
        <taxon>Myxococcia</taxon>
        <taxon>Myxococcales</taxon>
        <taxon>Cystobacterineae</taxon>
        <taxon>Myxococcaceae</taxon>
        <taxon>Pyxidicoccus</taxon>
    </lineage>
</organism>
<accession>A0A848LGA5</accession>
<keyword evidence="2" id="KW-1185">Reference proteome</keyword>
<reference evidence="1 2" key="1">
    <citation type="submission" date="2020-04" db="EMBL/GenBank/DDBJ databases">
        <title>Draft genome of Pyxidicoccus fallax type strain.</title>
        <authorList>
            <person name="Whitworth D.E."/>
        </authorList>
    </citation>
    <scope>NUCLEOTIDE SEQUENCE [LARGE SCALE GENOMIC DNA]</scope>
    <source>
        <strain evidence="1 2">DSM 14698</strain>
    </source>
</reference>
<evidence type="ECO:0000313" key="1">
    <source>
        <dbReference type="EMBL" id="NMO16423.1"/>
    </source>
</evidence>
<protein>
    <submittedName>
        <fullName evidence="1">Uncharacterized protein</fullName>
    </submittedName>
</protein>
<dbReference type="AlphaFoldDB" id="A0A848LGA5"/>
<name>A0A848LGA5_9BACT</name>
<comment type="caution">
    <text evidence="1">The sequence shown here is derived from an EMBL/GenBank/DDBJ whole genome shotgun (WGS) entry which is preliminary data.</text>
</comment>
<proteinExistence type="predicted"/>
<gene>
    <name evidence="1" type="ORF">HG543_16395</name>
</gene>
<evidence type="ECO:0000313" key="2">
    <source>
        <dbReference type="Proteomes" id="UP000518300"/>
    </source>
</evidence>
<dbReference type="EMBL" id="JABBJJ010000067">
    <property type="protein sequence ID" value="NMO16423.1"/>
    <property type="molecule type" value="Genomic_DNA"/>
</dbReference>